<dbReference type="Gene3D" id="3.40.850.10">
    <property type="entry name" value="Kinesin motor domain"/>
    <property type="match status" value="1"/>
</dbReference>
<name>A0A0L0HPF9_SPIPD</name>
<dbReference type="eggNOG" id="KOG0242">
    <property type="taxonomic scope" value="Eukaryota"/>
</dbReference>
<dbReference type="InterPro" id="IPR027417">
    <property type="entry name" value="P-loop_NTPase"/>
</dbReference>
<dbReference type="InParanoid" id="A0A0L0HPF9"/>
<dbReference type="OrthoDB" id="2113965at2759"/>
<dbReference type="SUPFAM" id="SSF52540">
    <property type="entry name" value="P-loop containing nucleoside triphosphate hydrolases"/>
    <property type="match status" value="1"/>
</dbReference>
<reference evidence="3 4" key="1">
    <citation type="submission" date="2009-08" db="EMBL/GenBank/DDBJ databases">
        <title>The Genome Sequence of Spizellomyces punctatus strain DAOM BR117.</title>
        <authorList>
            <consortium name="The Broad Institute Genome Sequencing Platform"/>
            <person name="Russ C."/>
            <person name="Cuomo C."/>
            <person name="Shea T."/>
            <person name="Young S.K."/>
            <person name="Zeng Q."/>
            <person name="Koehrsen M."/>
            <person name="Haas B."/>
            <person name="Borodovsky M."/>
            <person name="Guigo R."/>
            <person name="Alvarado L."/>
            <person name="Berlin A."/>
            <person name="Bochicchio J."/>
            <person name="Borenstein D."/>
            <person name="Chapman S."/>
            <person name="Chen Z."/>
            <person name="Engels R."/>
            <person name="Freedman E."/>
            <person name="Gellesch M."/>
            <person name="Goldberg J."/>
            <person name="Griggs A."/>
            <person name="Gujja S."/>
            <person name="Heiman D."/>
            <person name="Hepburn T."/>
            <person name="Howarth C."/>
            <person name="Jen D."/>
            <person name="Larson L."/>
            <person name="Lewis B."/>
            <person name="Mehta T."/>
            <person name="Park D."/>
            <person name="Pearson M."/>
            <person name="Roberts A."/>
            <person name="Saif S."/>
            <person name="Shenoy N."/>
            <person name="Sisk P."/>
            <person name="Stolte C."/>
            <person name="Sykes S."/>
            <person name="Thomson T."/>
            <person name="Walk T."/>
            <person name="White J."/>
            <person name="Yandava C."/>
            <person name="Burger G."/>
            <person name="Gray M.W."/>
            <person name="Holland P.W.H."/>
            <person name="King N."/>
            <person name="Lang F.B.F."/>
            <person name="Roger A.J."/>
            <person name="Ruiz-Trillo I."/>
            <person name="Lander E."/>
            <person name="Nusbaum C."/>
        </authorList>
    </citation>
    <scope>NUCLEOTIDE SEQUENCE [LARGE SCALE GENOMIC DNA]</scope>
    <source>
        <strain evidence="3 4">DAOM BR117</strain>
    </source>
</reference>
<dbReference type="GO" id="GO:0008017">
    <property type="term" value="F:microtubule binding"/>
    <property type="evidence" value="ECO:0007669"/>
    <property type="project" value="InterPro"/>
</dbReference>
<evidence type="ECO:0000313" key="3">
    <source>
        <dbReference type="EMBL" id="KND02679.1"/>
    </source>
</evidence>
<dbReference type="SMART" id="SM00129">
    <property type="entry name" value="KISc"/>
    <property type="match status" value="1"/>
</dbReference>
<dbReference type="InterPro" id="IPR027640">
    <property type="entry name" value="Kinesin-like_fam"/>
</dbReference>
<proteinExistence type="predicted"/>
<dbReference type="Pfam" id="PF00225">
    <property type="entry name" value="Kinesin"/>
    <property type="match status" value="1"/>
</dbReference>
<dbReference type="Proteomes" id="UP000053201">
    <property type="component" value="Unassembled WGS sequence"/>
</dbReference>
<feature type="domain" description="Kinesin motor" evidence="2">
    <location>
        <begin position="2"/>
        <end position="325"/>
    </location>
</feature>
<dbReference type="EMBL" id="KQ257452">
    <property type="protein sequence ID" value="KND02679.1"/>
    <property type="molecule type" value="Genomic_DNA"/>
</dbReference>
<dbReference type="RefSeq" id="XP_016610718.1">
    <property type="nucleotide sequence ID" value="XM_016750078.1"/>
</dbReference>
<dbReference type="GO" id="GO:0005524">
    <property type="term" value="F:ATP binding"/>
    <property type="evidence" value="ECO:0007669"/>
    <property type="project" value="InterPro"/>
</dbReference>
<dbReference type="InterPro" id="IPR036961">
    <property type="entry name" value="Kinesin_motor_dom_sf"/>
</dbReference>
<evidence type="ECO:0000313" key="4">
    <source>
        <dbReference type="Proteomes" id="UP000053201"/>
    </source>
</evidence>
<accession>A0A0L0HPF9</accession>
<dbReference type="GO" id="GO:0005871">
    <property type="term" value="C:kinesin complex"/>
    <property type="evidence" value="ECO:0007669"/>
    <property type="project" value="TreeGrafter"/>
</dbReference>
<dbReference type="GeneID" id="27685405"/>
<sequence>MGISTKVFLQLERYQNSSPALQCVADGRRLYVRPLAAKGSKRSFDFDGIVESENDSNDMLFDIVMKPLVRKFLDGFNVSLLTTCVSGSGKRLLSDGSNDSAGILSMLVHSISSVPQTDEGDRENQSVKLKLYEIAGESVRDLLQPERNEGLAPDNVALIRVDDPWTCVGLIKKALASSFRQEVNAVEQTSILVCQFQLQCKQRNGSIDTEIRSGTIHSKFTVVELCGVENLLEDPAKLRIKYGPFISQPIISTWNALKACSYNKRDRCDFEQSIATQLLYDEIGGNCISSFLLALNPDHDVNLNLAILEMSGMLRNIVTYPVRNDENLRANYLRIWNQARRSLYLTSEDRETAGNTDPRKLVLDNSALRHDVGTLQERLDMTNKRLRDLAALRDDLQTSLTKSEQGRLSLKKERQDIDDHCSKMLEEIESLRHANEQMQQENEKLKDSLEAAAQSKLLLENSLNKLQFDRQQAITLQSSLQGAAEVNETLCREVTDLSLEVVSLKNENASLQRTSKEHIAETQKLKKHNDFLQTLYEKEQRDRQETDGQARKLRDQYNETRDLLSKMRSQLGCTPKSLAAAVTTKADQGNATGTLLDTYASQIGNLQAEMLAFERKVKYVGEQNAFAWVQLAKKDEIIEDLRNQQQTVMNAYRTILDELNQSLVALSDNDSASPSWVTSLNALVKRFLDEILRTYIIREEHLMKELLLGREEMKVLKGASTVTKNGSQDVARQLRGSLFMLEDERSRLLTRCIVAEEQLAVYSKIREAPG</sequence>
<dbReference type="GO" id="GO:0003777">
    <property type="term" value="F:microtubule motor activity"/>
    <property type="evidence" value="ECO:0007669"/>
    <property type="project" value="InterPro"/>
</dbReference>
<dbReference type="OMA" id="HTMSGAH"/>
<organism evidence="3 4">
    <name type="scientific">Spizellomyces punctatus (strain DAOM BR117)</name>
    <dbReference type="NCBI Taxonomy" id="645134"/>
    <lineage>
        <taxon>Eukaryota</taxon>
        <taxon>Fungi</taxon>
        <taxon>Fungi incertae sedis</taxon>
        <taxon>Chytridiomycota</taxon>
        <taxon>Chytridiomycota incertae sedis</taxon>
        <taxon>Chytridiomycetes</taxon>
        <taxon>Spizellomycetales</taxon>
        <taxon>Spizellomycetaceae</taxon>
        <taxon>Spizellomyces</taxon>
    </lineage>
</organism>
<protein>
    <recommendedName>
        <fullName evidence="2">Kinesin motor domain-containing protein</fullName>
    </recommendedName>
</protein>
<gene>
    <name evidence="3" type="ORF">SPPG_01764</name>
</gene>
<dbReference type="GO" id="GO:0007018">
    <property type="term" value="P:microtubule-based movement"/>
    <property type="evidence" value="ECO:0007669"/>
    <property type="project" value="InterPro"/>
</dbReference>
<keyword evidence="4" id="KW-1185">Reference proteome</keyword>
<dbReference type="STRING" id="645134.A0A0L0HPF9"/>
<dbReference type="AlphaFoldDB" id="A0A0L0HPF9"/>
<dbReference type="GO" id="GO:0016887">
    <property type="term" value="F:ATP hydrolysis activity"/>
    <property type="evidence" value="ECO:0007669"/>
    <property type="project" value="TreeGrafter"/>
</dbReference>
<evidence type="ECO:0000256" key="1">
    <source>
        <dbReference type="SAM" id="Coils"/>
    </source>
</evidence>
<feature type="coiled-coil region" evidence="1">
    <location>
        <begin position="421"/>
        <end position="455"/>
    </location>
</feature>
<dbReference type="PRINTS" id="PR00380">
    <property type="entry name" value="KINESINHEAVY"/>
</dbReference>
<keyword evidence="1" id="KW-0175">Coiled coil</keyword>
<feature type="coiled-coil region" evidence="1">
    <location>
        <begin position="487"/>
        <end position="570"/>
    </location>
</feature>
<evidence type="ECO:0000259" key="2">
    <source>
        <dbReference type="SMART" id="SM00129"/>
    </source>
</evidence>
<dbReference type="InterPro" id="IPR001752">
    <property type="entry name" value="Kinesin_motor_dom"/>
</dbReference>
<dbReference type="VEuPathDB" id="FungiDB:SPPG_01764"/>
<dbReference type="PANTHER" id="PTHR24115">
    <property type="entry name" value="KINESIN-RELATED"/>
    <property type="match status" value="1"/>
</dbReference>
<dbReference type="GO" id="GO:0005874">
    <property type="term" value="C:microtubule"/>
    <property type="evidence" value="ECO:0007669"/>
    <property type="project" value="TreeGrafter"/>
</dbReference>